<evidence type="ECO:0000256" key="1">
    <source>
        <dbReference type="SAM" id="MobiDB-lite"/>
    </source>
</evidence>
<proteinExistence type="predicted"/>
<keyword evidence="4" id="KW-1185">Reference proteome</keyword>
<keyword evidence="2" id="KW-0812">Transmembrane</keyword>
<evidence type="ECO:0000256" key="2">
    <source>
        <dbReference type="SAM" id="Phobius"/>
    </source>
</evidence>
<feature type="region of interest" description="Disordered" evidence="1">
    <location>
        <begin position="57"/>
        <end position="261"/>
    </location>
</feature>
<evidence type="ECO:0000313" key="3">
    <source>
        <dbReference type="EMBL" id="PKW13673.1"/>
    </source>
</evidence>
<feature type="compositionally biased region" description="Basic and acidic residues" evidence="1">
    <location>
        <begin position="355"/>
        <end position="367"/>
    </location>
</feature>
<dbReference type="RefSeq" id="WP_044574677.1">
    <property type="nucleotide sequence ID" value="NZ_PJNB01000001.1"/>
</dbReference>
<gene>
    <name evidence="3" type="ORF">A8926_1221</name>
</gene>
<feature type="compositionally biased region" description="Low complexity" evidence="1">
    <location>
        <begin position="92"/>
        <end position="101"/>
    </location>
</feature>
<feature type="transmembrane region" description="Helical" evidence="2">
    <location>
        <begin position="36"/>
        <end position="53"/>
    </location>
</feature>
<protein>
    <submittedName>
        <fullName evidence="3">Uncharacterized protein</fullName>
    </submittedName>
</protein>
<feature type="compositionally biased region" description="Basic residues" evidence="1">
    <location>
        <begin position="228"/>
        <end position="261"/>
    </location>
</feature>
<sequence length="504" mass="54369">MTKTRTGTAGLARAVVGGAPVGAVAAAEIGAAAGPAGLGALLLAVLAVGYRTVARNRPMSTRRAAERAARRSERQAQRRRPSGARSTGILGGARRVAGRATAKPKKGKAAGKSTTGNPGSTTKQLRRKPAARKSTKGNPGSTSKRLGRKPAVGHQAPTRSTAPRRGGLGRTLGRVGGEKTRKHGTGRTAAGARSGSGSRPAGRGPGLGRRLLGRITGKRPAGTSSRPGRGRKAARAAKRSRKAIKAARKQQRQREAKRRRSAARVISRSKWLLWRRRIAKTGLLRVLWNVGHWTVRKSLAALFEAWYWTCIAGHRLGNRVRALHFDAVTALRAPFVGLFADWQRFQQARQARHEREVERATGKKTEKTTTSPTGFGGTYQEGTQPMIRTNVRDIIESIQNAQRLGRGEKPHAAEVHQWHKDVAELAEVLADFLTEDVEVAIETLPPEGAAHDITAAVPDGFKASAEQVAEATYAWEQAQGTKLDRLYSDDVREDAWDRSTMPEA</sequence>
<keyword evidence="2" id="KW-0472">Membrane</keyword>
<feature type="compositionally biased region" description="Basic and acidic residues" evidence="1">
    <location>
        <begin position="63"/>
        <end position="76"/>
    </location>
</feature>
<name>A0A2N3XSM8_SACSN</name>
<organism evidence="3 4">
    <name type="scientific">Saccharopolyspora spinosa</name>
    <dbReference type="NCBI Taxonomy" id="60894"/>
    <lineage>
        <taxon>Bacteria</taxon>
        <taxon>Bacillati</taxon>
        <taxon>Actinomycetota</taxon>
        <taxon>Actinomycetes</taxon>
        <taxon>Pseudonocardiales</taxon>
        <taxon>Pseudonocardiaceae</taxon>
        <taxon>Saccharopolyspora</taxon>
    </lineage>
</organism>
<feature type="compositionally biased region" description="Basic residues" evidence="1">
    <location>
        <begin position="124"/>
        <end position="135"/>
    </location>
</feature>
<dbReference type="AlphaFoldDB" id="A0A2N3XSM8"/>
<accession>A0A2N3XSM8</accession>
<dbReference type="STRING" id="994479.GCA_000194155_03940"/>
<feature type="region of interest" description="Disordered" evidence="1">
    <location>
        <begin position="355"/>
        <end position="382"/>
    </location>
</feature>
<reference evidence="3" key="1">
    <citation type="submission" date="2017-12" db="EMBL/GenBank/DDBJ databases">
        <title>Sequencing the genomes of 1000 Actinobacteria strains.</title>
        <authorList>
            <person name="Klenk H.-P."/>
        </authorList>
    </citation>
    <scope>NUCLEOTIDE SEQUENCE [LARGE SCALE GENOMIC DNA]</scope>
    <source>
        <strain evidence="3">DSM 44228</strain>
    </source>
</reference>
<dbReference type="Proteomes" id="UP000233786">
    <property type="component" value="Unassembled WGS sequence"/>
</dbReference>
<dbReference type="EMBL" id="PJNB01000001">
    <property type="protein sequence ID" value="PKW13673.1"/>
    <property type="molecule type" value="Genomic_DNA"/>
</dbReference>
<keyword evidence="2" id="KW-1133">Transmembrane helix</keyword>
<dbReference type="OrthoDB" id="3193269at2"/>
<comment type="caution">
    <text evidence="3">The sequence shown here is derived from an EMBL/GenBank/DDBJ whole genome shotgun (WGS) entry which is preliminary data.</text>
</comment>
<evidence type="ECO:0000313" key="4">
    <source>
        <dbReference type="Proteomes" id="UP000233786"/>
    </source>
</evidence>
<feature type="compositionally biased region" description="Low complexity" evidence="1">
    <location>
        <begin position="186"/>
        <end position="214"/>
    </location>
</feature>